<reference evidence="3" key="1">
    <citation type="submission" date="2020-07" db="EMBL/GenBank/DDBJ databases">
        <title>Ethylene signaling mediates host invasion by parasitic plants.</title>
        <authorList>
            <person name="Yoshida S."/>
        </authorList>
    </citation>
    <scope>NUCLEOTIDE SEQUENCE</scope>
    <source>
        <strain evidence="3">Okayama</strain>
    </source>
</reference>
<keyword evidence="2" id="KW-0472">Membrane</keyword>
<evidence type="ECO:0000256" key="1">
    <source>
        <dbReference type="SAM" id="MobiDB-lite"/>
    </source>
</evidence>
<comment type="caution">
    <text evidence="3">The sequence shown here is derived from an EMBL/GenBank/DDBJ whole genome shotgun (WGS) entry which is preliminary data.</text>
</comment>
<evidence type="ECO:0000313" key="4">
    <source>
        <dbReference type="Proteomes" id="UP000653305"/>
    </source>
</evidence>
<keyword evidence="4" id="KW-1185">Reference proteome</keyword>
<dbReference type="Proteomes" id="UP000653305">
    <property type="component" value="Unassembled WGS sequence"/>
</dbReference>
<evidence type="ECO:0000256" key="2">
    <source>
        <dbReference type="SAM" id="Phobius"/>
    </source>
</evidence>
<evidence type="ECO:0000313" key="3">
    <source>
        <dbReference type="EMBL" id="GFP91744.1"/>
    </source>
</evidence>
<feature type="compositionally biased region" description="Polar residues" evidence="1">
    <location>
        <begin position="1"/>
        <end position="11"/>
    </location>
</feature>
<dbReference type="OrthoDB" id="912778at2759"/>
<feature type="region of interest" description="Disordered" evidence="1">
    <location>
        <begin position="1"/>
        <end position="27"/>
    </location>
</feature>
<keyword evidence="2" id="KW-1133">Transmembrane helix</keyword>
<organism evidence="3 4">
    <name type="scientific">Phtheirospermum japonicum</name>
    <dbReference type="NCBI Taxonomy" id="374723"/>
    <lineage>
        <taxon>Eukaryota</taxon>
        <taxon>Viridiplantae</taxon>
        <taxon>Streptophyta</taxon>
        <taxon>Embryophyta</taxon>
        <taxon>Tracheophyta</taxon>
        <taxon>Spermatophyta</taxon>
        <taxon>Magnoliopsida</taxon>
        <taxon>eudicotyledons</taxon>
        <taxon>Gunneridae</taxon>
        <taxon>Pentapetalae</taxon>
        <taxon>asterids</taxon>
        <taxon>lamiids</taxon>
        <taxon>Lamiales</taxon>
        <taxon>Orobanchaceae</taxon>
        <taxon>Orobanchaceae incertae sedis</taxon>
        <taxon>Phtheirospermum</taxon>
    </lineage>
</organism>
<feature type="transmembrane region" description="Helical" evidence="2">
    <location>
        <begin position="36"/>
        <end position="57"/>
    </location>
</feature>
<accession>A0A830C644</accession>
<protein>
    <submittedName>
        <fullName evidence="3">Uncharacterized protein</fullName>
    </submittedName>
</protein>
<dbReference type="EMBL" id="BMAC01000254">
    <property type="protein sequence ID" value="GFP91744.1"/>
    <property type="molecule type" value="Genomic_DNA"/>
</dbReference>
<dbReference type="AlphaFoldDB" id="A0A830C644"/>
<proteinExistence type="predicted"/>
<sequence>MAPGVITSTKKAQGGTGPHGGANNVHREPAKKSAAFLTNPQIFSLSMVLGFSFYLLLAY</sequence>
<name>A0A830C644_9LAMI</name>
<gene>
    <name evidence="3" type="ORF">PHJA_001318400</name>
</gene>
<keyword evidence="2" id="KW-0812">Transmembrane</keyword>